<evidence type="ECO:0000313" key="2">
    <source>
        <dbReference type="EMBL" id="BAB39920.1"/>
    </source>
</evidence>
<organism evidence="2">
    <name type="scientific">Oryza sativa subsp. japonica</name>
    <name type="common">Rice</name>
    <dbReference type="NCBI Taxonomy" id="39947"/>
    <lineage>
        <taxon>Eukaryota</taxon>
        <taxon>Viridiplantae</taxon>
        <taxon>Streptophyta</taxon>
        <taxon>Embryophyta</taxon>
        <taxon>Tracheophyta</taxon>
        <taxon>Spermatophyta</taxon>
        <taxon>Magnoliopsida</taxon>
        <taxon>Liliopsida</taxon>
        <taxon>Poales</taxon>
        <taxon>Poaceae</taxon>
        <taxon>BOP clade</taxon>
        <taxon>Oryzoideae</taxon>
        <taxon>Oryzeae</taxon>
        <taxon>Oryzinae</taxon>
        <taxon>Oryza</taxon>
        <taxon>Oryza sativa</taxon>
    </lineage>
</organism>
<accession>Q9AS68</accession>
<dbReference type="EMBL" id="AP002912">
    <property type="protein sequence ID" value="BAB39920.1"/>
    <property type="molecule type" value="Genomic_DNA"/>
</dbReference>
<gene>
    <name evidence="2" type="primary">P0028E10.24</name>
</gene>
<evidence type="ECO:0000256" key="1">
    <source>
        <dbReference type="SAM" id="MobiDB-lite"/>
    </source>
</evidence>
<sequence>MIGQGIAESNIATAHLYCYGAITTKLQLGNYAAMSHLSGAGLQDMIHSLVGDHIKDGKGVDEWIPCSCLQIHQCVIEFVQLTTPKGLLTIHSVAVVSSVRHIGEGEVDVDEQQWLFGWLRAIRNQYLSVDTLGARQCQDHWIYFKIRADPITLTPLLLLFPSPSSPRAFRRHGPAVTPPASLASRKESTPMAMSYPCAAVFPVSGSEGVANAGEEEEVAGVGGEGLEHESQSSFSGPKSVRFEDGFSIDRSKSQTIGFHPSNQNFRTLDNSFNKKLITAIARFCPSTYFGIAI</sequence>
<name>Q9AS68_ORYSJ</name>
<feature type="region of interest" description="Disordered" evidence="1">
    <location>
        <begin position="213"/>
        <end position="239"/>
    </location>
</feature>
<proteinExistence type="predicted"/>
<reference evidence="2" key="1">
    <citation type="submission" date="2000-11" db="EMBL/GenBank/DDBJ databases">
        <title>Oryza sativa nipponbare(GA3) genomic DNA, chromosome 1, PAC clone:P0028E10.</title>
        <authorList>
            <person name="Sasaki T."/>
            <person name="Matsumoto T."/>
            <person name="Yamamoto K."/>
        </authorList>
    </citation>
    <scope>NUCLEOTIDE SEQUENCE</scope>
</reference>
<protein>
    <submittedName>
        <fullName evidence="2">p0028E10.24 protein</fullName>
    </submittedName>
</protein>
<dbReference type="AlphaFoldDB" id="Q9AS68"/>